<sequence length="303" mass="32555">MAAVFYCLLVGLTTSFAVRRQNNLEVPTFSAGKLVAHIRNSDLTDASGLAPSKIFNGVLYTHNDGAGGPYIYAINATTGETISTITIDSATNHDWEDIAVGPCGEYSCIYIADSGYSHSSSANTIYRVVEPTSLAPTQTLPIDSTAKYTWSEDESQTLMVDPQGEVYLIGNIYNGRGMVSHLPSSAWGSGQPANIETTQFLPIHTHHHDPVSGDISPDGSEILIKSKSNIFYWKVDNGDVMASLMKPPVEVPYHQDGLGEAICFSSDGQNYYVLPEGHNPPLYVYTRLHGQGGSGGSSSVIGK</sequence>
<dbReference type="InterPro" id="IPR015943">
    <property type="entry name" value="WD40/YVTN_repeat-like_dom_sf"/>
</dbReference>
<accession>A0A8B8AGD9</accession>
<protein>
    <submittedName>
        <fullName evidence="3">Uncharacterized protein LOC111101065</fullName>
    </submittedName>
</protein>
<dbReference type="KEGG" id="cvn:111101065"/>
<evidence type="ECO:0000313" key="3">
    <source>
        <dbReference type="RefSeq" id="XP_022289049.1"/>
    </source>
</evidence>
<dbReference type="InterPro" id="IPR011044">
    <property type="entry name" value="Quino_amine_DH_bsu"/>
</dbReference>
<keyword evidence="1" id="KW-0732">Signal</keyword>
<evidence type="ECO:0000313" key="2">
    <source>
        <dbReference type="Proteomes" id="UP000694844"/>
    </source>
</evidence>
<dbReference type="Proteomes" id="UP000694844">
    <property type="component" value="Chromosome 6"/>
</dbReference>
<dbReference type="AlphaFoldDB" id="A0A8B8AGD9"/>
<name>A0A8B8AGD9_CRAVI</name>
<dbReference type="OrthoDB" id="6139572at2759"/>
<proteinExistence type="predicted"/>
<reference evidence="3" key="1">
    <citation type="submission" date="2025-08" db="UniProtKB">
        <authorList>
            <consortium name="RefSeq"/>
        </authorList>
    </citation>
    <scope>IDENTIFICATION</scope>
    <source>
        <tissue evidence="3">Whole sample</tissue>
    </source>
</reference>
<feature type="chain" id="PRO_5034229239" evidence="1">
    <location>
        <begin position="18"/>
        <end position="303"/>
    </location>
</feature>
<dbReference type="Gene3D" id="2.130.10.10">
    <property type="entry name" value="YVTN repeat-like/Quinoprotein amine dehydrogenase"/>
    <property type="match status" value="1"/>
</dbReference>
<dbReference type="SUPFAM" id="SSF50969">
    <property type="entry name" value="YVTN repeat-like/Quinoprotein amine dehydrogenase"/>
    <property type="match status" value="1"/>
</dbReference>
<dbReference type="RefSeq" id="XP_022289049.1">
    <property type="nucleotide sequence ID" value="XM_022433341.1"/>
</dbReference>
<organism evidence="2 3">
    <name type="scientific">Crassostrea virginica</name>
    <name type="common">Eastern oyster</name>
    <dbReference type="NCBI Taxonomy" id="6565"/>
    <lineage>
        <taxon>Eukaryota</taxon>
        <taxon>Metazoa</taxon>
        <taxon>Spiralia</taxon>
        <taxon>Lophotrochozoa</taxon>
        <taxon>Mollusca</taxon>
        <taxon>Bivalvia</taxon>
        <taxon>Autobranchia</taxon>
        <taxon>Pteriomorphia</taxon>
        <taxon>Ostreida</taxon>
        <taxon>Ostreoidea</taxon>
        <taxon>Ostreidae</taxon>
        <taxon>Crassostrea</taxon>
    </lineage>
</organism>
<evidence type="ECO:0000256" key="1">
    <source>
        <dbReference type="SAM" id="SignalP"/>
    </source>
</evidence>
<gene>
    <name evidence="3" type="primary">LOC111101065</name>
</gene>
<feature type="signal peptide" evidence="1">
    <location>
        <begin position="1"/>
        <end position="17"/>
    </location>
</feature>
<dbReference type="GeneID" id="111101065"/>
<keyword evidence="2" id="KW-1185">Reference proteome</keyword>